<dbReference type="HAMAP" id="MF_00489">
    <property type="entry name" value="UPF0178"/>
    <property type="match status" value="1"/>
</dbReference>
<dbReference type="PANTHER" id="PTHR35146">
    <property type="entry name" value="UPF0178 PROTEIN YAII"/>
    <property type="match status" value="1"/>
</dbReference>
<sequence>MKILVDADGCPVKNIIVKVAKEYNIPVIMFTDTSHLIDDGYSKVVTVGKGLDSVDFALINNVNKGDIIVTQDYGLATMALSKKSYAINQNGLIYTNENIDRLLFQRYLYRKTRKAGGKTVNPKKRKKDDNQRFEKSLRNLIANIIV</sequence>
<evidence type="ECO:0000256" key="1">
    <source>
        <dbReference type="ARBA" id="ARBA00008522"/>
    </source>
</evidence>
<dbReference type="RefSeq" id="WP_073151907.1">
    <property type="nucleotide sequence ID" value="NZ_FRAG01000049.1"/>
</dbReference>
<dbReference type="STRING" id="1121301.SAMN02745912_03042"/>
<dbReference type="PANTHER" id="PTHR35146:SF1">
    <property type="entry name" value="UPF0178 PROTEIN YAII"/>
    <property type="match status" value="1"/>
</dbReference>
<gene>
    <name evidence="3" type="ORF">SAMN02745912_03042</name>
</gene>
<protein>
    <recommendedName>
        <fullName evidence="2">UPF0178 protein SAMN02745912_03042</fullName>
    </recommendedName>
</protein>
<evidence type="ECO:0000256" key="2">
    <source>
        <dbReference type="HAMAP-Rule" id="MF_00489"/>
    </source>
</evidence>
<organism evidence="3 4">
    <name type="scientific">Paramaledivibacter caminithermalis (strain DSM 15212 / CIP 107654 / DViRD3)</name>
    <name type="common">Clostridium caminithermale</name>
    <dbReference type="NCBI Taxonomy" id="1121301"/>
    <lineage>
        <taxon>Bacteria</taxon>
        <taxon>Bacillati</taxon>
        <taxon>Bacillota</taxon>
        <taxon>Clostridia</taxon>
        <taxon>Peptostreptococcales</taxon>
        <taxon>Caminicellaceae</taxon>
        <taxon>Paramaledivibacter</taxon>
    </lineage>
</organism>
<evidence type="ECO:0000313" key="3">
    <source>
        <dbReference type="EMBL" id="SHK34550.1"/>
    </source>
</evidence>
<dbReference type="NCBIfam" id="NF001095">
    <property type="entry name" value="PRK00124.1"/>
    <property type="match status" value="1"/>
</dbReference>
<dbReference type="AlphaFoldDB" id="A0A1M6RQ81"/>
<keyword evidence="4" id="KW-1185">Reference proteome</keyword>
<dbReference type="InterPro" id="IPR003791">
    <property type="entry name" value="UPF0178"/>
</dbReference>
<dbReference type="Pfam" id="PF02639">
    <property type="entry name" value="DUF188"/>
    <property type="match status" value="1"/>
</dbReference>
<name>A0A1M6RQ81_PARC5</name>
<dbReference type="EMBL" id="FRAG01000049">
    <property type="protein sequence ID" value="SHK34550.1"/>
    <property type="molecule type" value="Genomic_DNA"/>
</dbReference>
<reference evidence="3 4" key="1">
    <citation type="submission" date="2016-11" db="EMBL/GenBank/DDBJ databases">
        <authorList>
            <person name="Jaros S."/>
            <person name="Januszkiewicz K."/>
            <person name="Wedrychowicz H."/>
        </authorList>
    </citation>
    <scope>NUCLEOTIDE SEQUENCE [LARGE SCALE GENOMIC DNA]</scope>
    <source>
        <strain evidence="3 4">DSM 15212</strain>
    </source>
</reference>
<dbReference type="Proteomes" id="UP000184465">
    <property type="component" value="Unassembled WGS sequence"/>
</dbReference>
<proteinExistence type="inferred from homology"/>
<comment type="similarity">
    <text evidence="1 2">Belongs to the UPF0178 family.</text>
</comment>
<dbReference type="OrthoDB" id="9798918at2"/>
<accession>A0A1M6RQ81</accession>
<evidence type="ECO:0000313" key="4">
    <source>
        <dbReference type="Proteomes" id="UP000184465"/>
    </source>
</evidence>